<dbReference type="Pfam" id="PF00501">
    <property type="entry name" value="AMP-binding"/>
    <property type="match status" value="1"/>
</dbReference>
<keyword evidence="3" id="KW-0436">Ligase</keyword>
<reference evidence="3" key="1">
    <citation type="submission" date="2021-02" db="EMBL/GenBank/DDBJ databases">
        <title>Infant gut strain persistence is associated with maternal origin, phylogeny, and functional potential including surface adhesion and iron acquisition.</title>
        <authorList>
            <person name="Lou Y.C."/>
        </authorList>
    </citation>
    <scope>NUCLEOTIDE SEQUENCE</scope>
    <source>
        <strain evidence="3">L3_106_000M1_dasL3_106_000M1_concoct_15</strain>
    </source>
</reference>
<feature type="domain" description="AMP-dependent synthetase/ligase" evidence="1">
    <location>
        <begin position="8"/>
        <end position="349"/>
    </location>
</feature>
<evidence type="ECO:0000259" key="2">
    <source>
        <dbReference type="Pfam" id="PF13193"/>
    </source>
</evidence>
<dbReference type="GO" id="GO:0016878">
    <property type="term" value="F:acid-thiol ligase activity"/>
    <property type="evidence" value="ECO:0007669"/>
    <property type="project" value="UniProtKB-ARBA"/>
</dbReference>
<feature type="domain" description="AMP-binding enzyme C-terminal" evidence="2">
    <location>
        <begin position="400"/>
        <end position="475"/>
    </location>
</feature>
<comment type="caution">
    <text evidence="3">The sequence shown here is derived from an EMBL/GenBank/DDBJ whole genome shotgun (WGS) entry which is preliminary data.</text>
</comment>
<dbReference type="Gene3D" id="3.40.50.12780">
    <property type="entry name" value="N-terminal domain of ligase-like"/>
    <property type="match status" value="1"/>
</dbReference>
<dbReference type="SUPFAM" id="SSF56801">
    <property type="entry name" value="Acetyl-CoA synthetase-like"/>
    <property type="match status" value="1"/>
</dbReference>
<dbReference type="Gene3D" id="3.30.300.30">
    <property type="match status" value="1"/>
</dbReference>
<evidence type="ECO:0000313" key="3">
    <source>
        <dbReference type="EMBL" id="MBS5519257.1"/>
    </source>
</evidence>
<dbReference type="InterPro" id="IPR025110">
    <property type="entry name" value="AMP-bd_C"/>
</dbReference>
<dbReference type="Proteomes" id="UP000754226">
    <property type="component" value="Unassembled WGS sequence"/>
</dbReference>
<dbReference type="NCBIfam" id="NF004837">
    <property type="entry name" value="PRK06187.1"/>
    <property type="match status" value="1"/>
</dbReference>
<name>A0A943EJV7_9FIRM</name>
<dbReference type="PROSITE" id="PS00455">
    <property type="entry name" value="AMP_BINDING"/>
    <property type="match status" value="1"/>
</dbReference>
<dbReference type="InterPro" id="IPR045851">
    <property type="entry name" value="AMP-bd_C_sf"/>
</dbReference>
<proteinExistence type="predicted"/>
<dbReference type="PANTHER" id="PTHR43767">
    <property type="entry name" value="LONG-CHAIN-FATTY-ACID--COA LIGASE"/>
    <property type="match status" value="1"/>
</dbReference>
<dbReference type="PANTHER" id="PTHR43767:SF1">
    <property type="entry name" value="NONRIBOSOMAL PEPTIDE SYNTHASE PES1 (EUROFUNG)-RELATED"/>
    <property type="match status" value="1"/>
</dbReference>
<dbReference type="AlphaFoldDB" id="A0A943EJV7"/>
<dbReference type="InterPro" id="IPR000873">
    <property type="entry name" value="AMP-dep_synth/lig_dom"/>
</dbReference>
<dbReference type="InterPro" id="IPR050237">
    <property type="entry name" value="ATP-dep_AMP-bd_enzyme"/>
</dbReference>
<evidence type="ECO:0000259" key="1">
    <source>
        <dbReference type="Pfam" id="PF00501"/>
    </source>
</evidence>
<accession>A0A943EJV7</accession>
<dbReference type="InterPro" id="IPR020845">
    <property type="entry name" value="AMP-binding_CS"/>
</dbReference>
<organism evidence="3 4">
    <name type="scientific">Acidaminococcus intestini</name>
    <dbReference type="NCBI Taxonomy" id="187327"/>
    <lineage>
        <taxon>Bacteria</taxon>
        <taxon>Bacillati</taxon>
        <taxon>Bacillota</taxon>
        <taxon>Negativicutes</taxon>
        <taxon>Acidaminococcales</taxon>
        <taxon>Acidaminococcaceae</taxon>
        <taxon>Acidaminococcus</taxon>
    </lineage>
</organism>
<dbReference type="InterPro" id="IPR042099">
    <property type="entry name" value="ANL_N_sf"/>
</dbReference>
<sequence>MLFHDIFAHHPKERIAIIDQDRSVTYGEFQDLVERWAAYFEALGVKKGDRVGLVSKNCLEFVVTYFAVIKAGGVIVPINFQLVPREIAYIVKDTAMKLLVVKEKLPLEEPLQELSASPLKQLTFDELLHAPDREFVPVSLTEHDPSTIIYTSGTTGKPKGAMLSHGNLYANARDFMESIPLTADDTALCVLPMYHCFAWTVCVAGPLLRGGRIIIQAVYQFKAAMRLVKQYGVTMFTGVPAVYRLLHESRDLDSVDSVRYFISGGAPLGLDLARSFALKFGRPVLEGYGLSEASPVVSVNLPHKVKAGSIGPTIAHVEAKIINAHGEEIPHFERGELLVKGPNVMLGYLNLPEATAKAIEKDGWLHTGDVGYMDEDGFIFLVDRVKDMIISSGENVYPREIEEVVSAYPGVEECSVIGIPDALRGQSICLYVVSREGETIDKKALRQYLIGRIAPYKVPREYFLVESLPKTALGKVRKNVLRDETVDILSKNKFAGRAL</sequence>
<dbReference type="EMBL" id="JAGZCZ010000003">
    <property type="protein sequence ID" value="MBS5519257.1"/>
    <property type="molecule type" value="Genomic_DNA"/>
</dbReference>
<evidence type="ECO:0000313" key="4">
    <source>
        <dbReference type="Proteomes" id="UP000754226"/>
    </source>
</evidence>
<protein>
    <submittedName>
        <fullName evidence="3">Long-chain fatty acid--CoA ligase</fullName>
    </submittedName>
</protein>
<dbReference type="Pfam" id="PF13193">
    <property type="entry name" value="AMP-binding_C"/>
    <property type="match status" value="1"/>
</dbReference>
<gene>
    <name evidence="3" type="ORF">KHX13_02830</name>
</gene>
<dbReference type="CDD" id="cd05936">
    <property type="entry name" value="FC-FACS_FadD_like"/>
    <property type="match status" value="1"/>
</dbReference>